<feature type="compositionally biased region" description="Low complexity" evidence="1">
    <location>
        <begin position="104"/>
        <end position="117"/>
    </location>
</feature>
<accession>A0A4Y7KTV6</accession>
<organism evidence="2 3">
    <name type="scientific">Papaver somniferum</name>
    <name type="common">Opium poppy</name>
    <dbReference type="NCBI Taxonomy" id="3469"/>
    <lineage>
        <taxon>Eukaryota</taxon>
        <taxon>Viridiplantae</taxon>
        <taxon>Streptophyta</taxon>
        <taxon>Embryophyta</taxon>
        <taxon>Tracheophyta</taxon>
        <taxon>Spermatophyta</taxon>
        <taxon>Magnoliopsida</taxon>
        <taxon>Ranunculales</taxon>
        <taxon>Papaveraceae</taxon>
        <taxon>Papaveroideae</taxon>
        <taxon>Papaver</taxon>
    </lineage>
</organism>
<name>A0A4Y7KTV6_PAPSO</name>
<dbReference type="AlphaFoldDB" id="A0A4Y7KTV6"/>
<dbReference type="Proteomes" id="UP000316621">
    <property type="component" value="Chromosome 8"/>
</dbReference>
<feature type="compositionally biased region" description="Basic residues" evidence="1">
    <location>
        <begin position="1"/>
        <end position="13"/>
    </location>
</feature>
<feature type="compositionally biased region" description="Polar residues" evidence="1">
    <location>
        <begin position="39"/>
        <end position="61"/>
    </location>
</feature>
<evidence type="ECO:0000313" key="2">
    <source>
        <dbReference type="EMBL" id="RZC75618.1"/>
    </source>
</evidence>
<sequence length="166" mass="17766">MRPNKPKYKRKVGRPQLNRIRSDVEGRPNPEKDKRSYGGCSSSAHNVRRFPTNNVPSTSATGRGRGRGRSQGRGRGDTEPAGRSSGAGSSQGTGRGTPHAQLNGRGVARGRGAAAARPVPPPYTGICGAGIEATTTNFHSENGFRADGMREAFRPPSQTFKPAWRR</sequence>
<keyword evidence="3" id="KW-1185">Reference proteome</keyword>
<feature type="region of interest" description="Disordered" evidence="1">
    <location>
        <begin position="140"/>
        <end position="166"/>
    </location>
</feature>
<dbReference type="EMBL" id="CM010722">
    <property type="protein sequence ID" value="RZC75618.1"/>
    <property type="molecule type" value="Genomic_DNA"/>
</dbReference>
<protein>
    <submittedName>
        <fullName evidence="2">Uncharacterized protein</fullName>
    </submittedName>
</protein>
<proteinExistence type="predicted"/>
<feature type="region of interest" description="Disordered" evidence="1">
    <location>
        <begin position="1"/>
        <end position="125"/>
    </location>
</feature>
<feature type="compositionally biased region" description="Basic and acidic residues" evidence="1">
    <location>
        <begin position="20"/>
        <end position="36"/>
    </location>
</feature>
<evidence type="ECO:0000313" key="3">
    <source>
        <dbReference type="Proteomes" id="UP000316621"/>
    </source>
</evidence>
<reference evidence="2 3" key="1">
    <citation type="journal article" date="2018" name="Science">
        <title>The opium poppy genome and morphinan production.</title>
        <authorList>
            <person name="Guo L."/>
            <person name="Winzer T."/>
            <person name="Yang X."/>
            <person name="Li Y."/>
            <person name="Ning Z."/>
            <person name="He Z."/>
            <person name="Teodor R."/>
            <person name="Lu Y."/>
            <person name="Bowser T.A."/>
            <person name="Graham I.A."/>
            <person name="Ye K."/>
        </authorList>
    </citation>
    <scope>NUCLEOTIDE SEQUENCE [LARGE SCALE GENOMIC DNA]</scope>
    <source>
        <strain evidence="3">cv. HN1</strain>
        <tissue evidence="2">Leaves</tissue>
    </source>
</reference>
<dbReference type="OMA" id="HSENGFR"/>
<feature type="compositionally biased region" description="Basic and acidic residues" evidence="1">
    <location>
        <begin position="142"/>
        <end position="153"/>
    </location>
</feature>
<gene>
    <name evidence="2" type="ORF">C5167_051102</name>
</gene>
<evidence type="ECO:0000256" key="1">
    <source>
        <dbReference type="SAM" id="MobiDB-lite"/>
    </source>
</evidence>
<dbReference type="Gramene" id="RZC75618">
    <property type="protein sequence ID" value="RZC75618"/>
    <property type="gene ID" value="C5167_051102"/>
</dbReference>